<sequence length="186" mass="21519">MFYKLIVSIFVLFFIQPISAEQASEDKSAIGTTQQASELLKLKDVGEATFSVLFWDIYTSKLKTSTGKYPLENAEDNLLFQIHYLRDIKSEDLILRTIEQWQHLGVPEDKYQAYLPRLNTLWPDIKKGDSLALLINNHTSVFYFNDSYLGEITQAEFGQQFLDIWLSEKTSQPKLRLELLKGKSNE</sequence>
<keyword evidence="4" id="KW-1185">Reference proteome</keyword>
<proteinExistence type="predicted"/>
<evidence type="ECO:0000313" key="3">
    <source>
        <dbReference type="EMBL" id="MCF2949793.1"/>
    </source>
</evidence>
<reference evidence="3 4" key="1">
    <citation type="submission" date="2022-01" db="EMBL/GenBank/DDBJ databases">
        <title>Paraglaciecola sp. G1-23.</title>
        <authorList>
            <person name="Jin M.S."/>
            <person name="Han D.M."/>
            <person name="Kim H.M."/>
            <person name="Jeon C.O."/>
        </authorList>
    </citation>
    <scope>NUCLEOTIDE SEQUENCE [LARGE SCALE GENOMIC DNA]</scope>
    <source>
        <strain evidence="3 4">G1-23</strain>
    </source>
</reference>
<dbReference type="GO" id="GO:0016853">
    <property type="term" value="F:isomerase activity"/>
    <property type="evidence" value="ECO:0007669"/>
    <property type="project" value="UniProtKB-KW"/>
</dbReference>
<gene>
    <name evidence="3" type="ORF">L0668_16865</name>
</gene>
<accession>A0ABS9DCR0</accession>
<keyword evidence="3" id="KW-0413">Isomerase</keyword>
<dbReference type="Pfam" id="PF16036">
    <property type="entry name" value="Chalcone_3"/>
    <property type="match status" value="1"/>
</dbReference>
<dbReference type="Proteomes" id="UP001521137">
    <property type="component" value="Unassembled WGS sequence"/>
</dbReference>
<evidence type="ECO:0000256" key="1">
    <source>
        <dbReference type="SAM" id="SignalP"/>
    </source>
</evidence>
<feature type="chain" id="PRO_5045955469" evidence="1">
    <location>
        <begin position="21"/>
        <end position="186"/>
    </location>
</feature>
<keyword evidence="1" id="KW-0732">Signal</keyword>
<comment type="caution">
    <text evidence="3">The sequence shown here is derived from an EMBL/GenBank/DDBJ whole genome shotgun (WGS) entry which is preliminary data.</text>
</comment>
<dbReference type="RefSeq" id="WP_235313895.1">
    <property type="nucleotide sequence ID" value="NZ_JAKGAS010000011.1"/>
</dbReference>
<name>A0ABS9DCR0_9ALTE</name>
<organism evidence="3 4">
    <name type="scientific">Paraglaciecola algarum</name>
    <dbReference type="NCBI Taxonomy" id="3050085"/>
    <lineage>
        <taxon>Bacteria</taxon>
        <taxon>Pseudomonadati</taxon>
        <taxon>Pseudomonadota</taxon>
        <taxon>Gammaproteobacteria</taxon>
        <taxon>Alteromonadales</taxon>
        <taxon>Alteromonadaceae</taxon>
        <taxon>Paraglaciecola</taxon>
    </lineage>
</organism>
<feature type="domain" description="Chalcone isomerase" evidence="2">
    <location>
        <begin position="40"/>
        <end position="180"/>
    </location>
</feature>
<evidence type="ECO:0000259" key="2">
    <source>
        <dbReference type="Pfam" id="PF16036"/>
    </source>
</evidence>
<dbReference type="InterPro" id="IPR016087">
    <property type="entry name" value="Chalcone_isomerase"/>
</dbReference>
<dbReference type="EMBL" id="JAKGAS010000011">
    <property type="protein sequence ID" value="MCF2949793.1"/>
    <property type="molecule type" value="Genomic_DNA"/>
</dbReference>
<feature type="signal peptide" evidence="1">
    <location>
        <begin position="1"/>
        <end position="20"/>
    </location>
</feature>
<evidence type="ECO:0000313" key="4">
    <source>
        <dbReference type="Proteomes" id="UP001521137"/>
    </source>
</evidence>
<protein>
    <submittedName>
        <fullName evidence="3">Chalcone isomerase family protein</fullName>
    </submittedName>
</protein>